<dbReference type="EMBL" id="CM044701">
    <property type="protein sequence ID" value="KAI5684279.1"/>
    <property type="molecule type" value="Genomic_DNA"/>
</dbReference>
<evidence type="ECO:0000313" key="1">
    <source>
        <dbReference type="EMBL" id="KAI5684279.1"/>
    </source>
</evidence>
<dbReference type="Proteomes" id="UP001060085">
    <property type="component" value="Linkage Group LG01"/>
</dbReference>
<proteinExistence type="predicted"/>
<name>A0ACC0CHC1_CATRO</name>
<protein>
    <submittedName>
        <fullName evidence="1">Uncharacterized protein</fullName>
    </submittedName>
</protein>
<organism evidence="1 2">
    <name type="scientific">Catharanthus roseus</name>
    <name type="common">Madagascar periwinkle</name>
    <name type="synonym">Vinca rosea</name>
    <dbReference type="NCBI Taxonomy" id="4058"/>
    <lineage>
        <taxon>Eukaryota</taxon>
        <taxon>Viridiplantae</taxon>
        <taxon>Streptophyta</taxon>
        <taxon>Embryophyta</taxon>
        <taxon>Tracheophyta</taxon>
        <taxon>Spermatophyta</taxon>
        <taxon>Magnoliopsida</taxon>
        <taxon>eudicotyledons</taxon>
        <taxon>Gunneridae</taxon>
        <taxon>Pentapetalae</taxon>
        <taxon>asterids</taxon>
        <taxon>lamiids</taxon>
        <taxon>Gentianales</taxon>
        <taxon>Apocynaceae</taxon>
        <taxon>Rauvolfioideae</taxon>
        <taxon>Vinceae</taxon>
        <taxon>Catharanthinae</taxon>
        <taxon>Catharanthus</taxon>
    </lineage>
</organism>
<gene>
    <name evidence="1" type="ORF">M9H77_05507</name>
</gene>
<reference evidence="2" key="1">
    <citation type="journal article" date="2023" name="Nat. Plants">
        <title>Single-cell RNA sequencing provides a high-resolution roadmap for understanding the multicellular compartmentation of specialized metabolism.</title>
        <authorList>
            <person name="Sun S."/>
            <person name="Shen X."/>
            <person name="Li Y."/>
            <person name="Li Y."/>
            <person name="Wang S."/>
            <person name="Li R."/>
            <person name="Zhang H."/>
            <person name="Shen G."/>
            <person name="Guo B."/>
            <person name="Wei J."/>
            <person name="Xu J."/>
            <person name="St-Pierre B."/>
            <person name="Chen S."/>
            <person name="Sun C."/>
        </authorList>
    </citation>
    <scope>NUCLEOTIDE SEQUENCE [LARGE SCALE GENOMIC DNA]</scope>
</reference>
<comment type="caution">
    <text evidence="1">The sequence shown here is derived from an EMBL/GenBank/DDBJ whole genome shotgun (WGS) entry which is preliminary data.</text>
</comment>
<sequence length="100" mass="11349">MGLRVAMTPLSPPFKIWNFFIDLKCEDCLLDRRTLGPIQNKSIFYGNFKQRQNGRADDNPTRAQLQQTWADLTQGNATASSKSDPDAFPGKKIILYSQKL</sequence>
<evidence type="ECO:0000313" key="2">
    <source>
        <dbReference type="Proteomes" id="UP001060085"/>
    </source>
</evidence>
<keyword evidence="2" id="KW-1185">Reference proteome</keyword>
<accession>A0ACC0CHC1</accession>